<keyword evidence="3" id="KW-1185">Reference proteome</keyword>
<feature type="transmembrane region" description="Helical" evidence="1">
    <location>
        <begin position="37"/>
        <end position="56"/>
    </location>
</feature>
<evidence type="ECO:0000313" key="2">
    <source>
        <dbReference type="EMBL" id="QKX51997.1"/>
    </source>
</evidence>
<reference evidence="3" key="1">
    <citation type="submission" date="2020-06" db="EMBL/GenBank/DDBJ databases">
        <title>Isolation of Planomicrobium glaciei.</title>
        <authorList>
            <person name="Malisova L."/>
            <person name="Safrankova R."/>
            <person name="Jakubu V."/>
            <person name="Spanelova P."/>
        </authorList>
    </citation>
    <scope>NUCLEOTIDE SEQUENCE [LARGE SCALE GENOMIC DNA]</scope>
    <source>
        <strain evidence="3">NRL-ATB46093</strain>
    </source>
</reference>
<organism evidence="2 3">
    <name type="scientific">Planococcus glaciei</name>
    <dbReference type="NCBI Taxonomy" id="459472"/>
    <lineage>
        <taxon>Bacteria</taxon>
        <taxon>Bacillati</taxon>
        <taxon>Bacillota</taxon>
        <taxon>Bacilli</taxon>
        <taxon>Bacillales</taxon>
        <taxon>Caryophanaceae</taxon>
        <taxon>Planococcus</taxon>
    </lineage>
</organism>
<dbReference type="EMBL" id="CP051177">
    <property type="protein sequence ID" value="QKX51997.1"/>
    <property type="molecule type" value="Genomic_DNA"/>
</dbReference>
<gene>
    <name evidence="2" type="ORF">HF394_16215</name>
</gene>
<keyword evidence="1" id="KW-1133">Transmembrane helix</keyword>
<evidence type="ECO:0000313" key="3">
    <source>
        <dbReference type="Proteomes" id="UP000509222"/>
    </source>
</evidence>
<protein>
    <submittedName>
        <fullName evidence="2">Uncharacterized protein</fullName>
    </submittedName>
</protein>
<feature type="transmembrane region" description="Helical" evidence="1">
    <location>
        <begin position="68"/>
        <end position="86"/>
    </location>
</feature>
<keyword evidence="1" id="KW-0472">Membrane</keyword>
<keyword evidence="1" id="KW-0812">Transmembrane</keyword>
<feature type="transmembrane region" description="Helical" evidence="1">
    <location>
        <begin position="12"/>
        <end position="31"/>
    </location>
</feature>
<dbReference type="Proteomes" id="UP000509222">
    <property type="component" value="Chromosome"/>
</dbReference>
<accession>A0A7H8QDG6</accession>
<name>A0A7H8QDG6_9BACL</name>
<dbReference type="RefSeq" id="WP_131544283.1">
    <property type="nucleotide sequence ID" value="NZ_CP051177.1"/>
</dbReference>
<evidence type="ECO:0000256" key="1">
    <source>
        <dbReference type="SAM" id="Phobius"/>
    </source>
</evidence>
<sequence>MTEKDSGVSIIYMIFGTLGMIVVALSGFSMIQVEDSSTRVMIILIGIIAIVNYVYYLERKAGMSNRAIWGQSGILIASIIGYAFWIL</sequence>
<dbReference type="AlphaFoldDB" id="A0A7H8QDG6"/>
<proteinExistence type="predicted"/>